<evidence type="ECO:0000313" key="2">
    <source>
        <dbReference type="EMBL" id="JAT72728.1"/>
    </source>
</evidence>
<dbReference type="AlphaFoldDB" id="A0A1D2A0L9"/>
<evidence type="ECO:0000256" key="1">
    <source>
        <dbReference type="SAM" id="MobiDB-lite"/>
    </source>
</evidence>
<accession>A0A1D2A0L9</accession>
<feature type="compositionally biased region" description="Basic and acidic residues" evidence="1">
    <location>
        <begin position="460"/>
        <end position="483"/>
    </location>
</feature>
<dbReference type="PANTHER" id="PTHR47372:SF11">
    <property type="entry name" value="RE19971P"/>
    <property type="match status" value="1"/>
</dbReference>
<feature type="compositionally biased region" description="Low complexity" evidence="1">
    <location>
        <begin position="271"/>
        <end position="283"/>
    </location>
</feature>
<feature type="compositionally biased region" description="Basic and acidic residues" evidence="1">
    <location>
        <begin position="348"/>
        <end position="371"/>
    </location>
</feature>
<proteinExistence type="predicted"/>
<sequence length="652" mass="66363">PALPSKQNSRTRSDISSSMSGNNPYEALRREASAPGTQVVEPDAKVQTIPAPETVAPPAPKPHKPGKPDVSKAPGDISYAQTVKEGETKTTDTSSTTGSKPSGGAARKNKAGEPLSNEPNFNYAQKHAEKAGDKAGEAAQKGKESLHEAGKAAKSAAGESVEAGKQAAGEAAQAAKHKAREVDEAAGEALGHAREAAGEAADAAREYAAAARDKVAEAGDAVYEQAARGVEYIKEHLPTVHVEHDEATASAAEQASQDLLADAMALASGDALPARPAGLPAPASSYGAPRAAPPNLTARDVVRGGEGAARDAGDALRSEAERAAGAARRAGRDAKDGAQGLGDAAASKAREMAPEDLRRRGDREALADGEKPGTVGGLFGAAKGAASYVGAKDGEQGLGDAAASKARDAAPEELVRRGDREALADGEQPGTLGGLFGAVKGAAGFVRDKLGGAADTAGAKVHEAEDKLREARLNRPTETESQRAARYATGDSISLSDTAVDAYDSARLRSARSPVAAETRDALAGAREGVASGLGAAKDRTLDAKDSLVSGLETAKDKTAGAAQAVADRVAGAAHSVTDSLSAASDNARWAVEHTKEQVQKKADEWQAELTPTTESEARVARGEVPSDTQSLLAAKGLGAEVSHATHINRAQ</sequence>
<gene>
    <name evidence="2" type="ORF">g.21744</name>
</gene>
<reference evidence="2" key="1">
    <citation type="submission" date="2015-08" db="EMBL/GenBank/DDBJ databases">
        <authorList>
            <person name="Babu N.S."/>
            <person name="Beckwith C.J."/>
            <person name="Beseler K.G."/>
            <person name="Brison A."/>
            <person name="Carone J.V."/>
            <person name="Caskin T.P."/>
            <person name="Diamond M."/>
            <person name="Durham M.E."/>
            <person name="Foxe J.M."/>
            <person name="Go M."/>
            <person name="Henderson B.A."/>
            <person name="Jones I.B."/>
            <person name="McGettigan J.A."/>
            <person name="Micheletti S.J."/>
            <person name="Nasrallah M.E."/>
            <person name="Ortiz D."/>
            <person name="Piller C.R."/>
            <person name="Privatt S.R."/>
            <person name="Schneider S.L."/>
            <person name="Sharp S."/>
            <person name="Smith T.C."/>
            <person name="Stanton J.D."/>
            <person name="Ullery H.E."/>
            <person name="Wilson R.J."/>
            <person name="Serrano M.G."/>
            <person name="Buck G."/>
            <person name="Lee V."/>
            <person name="Wang Y."/>
            <person name="Carvalho R."/>
            <person name="Voegtly L."/>
            <person name="Shi R."/>
            <person name="Duckworth R."/>
            <person name="Johnson A."/>
            <person name="Loviza R."/>
            <person name="Walstead R."/>
            <person name="Shah Z."/>
            <person name="Kiflezghi M."/>
            <person name="Wade K."/>
            <person name="Ball S.L."/>
            <person name="Bradley K.W."/>
            <person name="Asai D.J."/>
            <person name="Bowman C.A."/>
            <person name="Russell D.A."/>
            <person name="Pope W.H."/>
            <person name="Jacobs-Sera D."/>
            <person name="Hendrix R.W."/>
            <person name="Hatfull G.F."/>
        </authorList>
    </citation>
    <scope>NUCLEOTIDE SEQUENCE</scope>
</reference>
<feature type="region of interest" description="Disordered" evidence="1">
    <location>
        <begin position="454"/>
        <end position="489"/>
    </location>
</feature>
<feature type="region of interest" description="Disordered" evidence="1">
    <location>
        <begin position="602"/>
        <end position="628"/>
    </location>
</feature>
<dbReference type="PANTHER" id="PTHR47372">
    <property type="entry name" value="DAUER UP-REGULATED-RELATED"/>
    <property type="match status" value="1"/>
</dbReference>
<name>A0A1D2A0L9_AUXPR</name>
<feature type="region of interest" description="Disordered" evidence="1">
    <location>
        <begin position="271"/>
        <end position="379"/>
    </location>
</feature>
<feature type="region of interest" description="Disordered" evidence="1">
    <location>
        <begin position="1"/>
        <end position="215"/>
    </location>
</feature>
<feature type="compositionally biased region" description="Low complexity" evidence="1">
    <location>
        <begin position="152"/>
        <end position="174"/>
    </location>
</feature>
<feature type="compositionally biased region" description="Basic and acidic residues" evidence="1">
    <location>
        <begin position="405"/>
        <end position="423"/>
    </location>
</feature>
<feature type="compositionally biased region" description="Low complexity" evidence="1">
    <location>
        <begin position="91"/>
        <end position="104"/>
    </location>
</feature>
<protein>
    <submittedName>
        <fullName evidence="2">Uncharacterized protein</fullName>
    </submittedName>
</protein>
<feature type="region of interest" description="Disordered" evidence="1">
    <location>
        <begin position="391"/>
        <end position="431"/>
    </location>
</feature>
<feature type="non-terminal residue" evidence="2">
    <location>
        <position position="1"/>
    </location>
</feature>
<dbReference type="EMBL" id="GDKF01005894">
    <property type="protein sequence ID" value="JAT72728.1"/>
    <property type="molecule type" value="Transcribed_RNA"/>
</dbReference>
<feature type="compositionally biased region" description="Basic and acidic residues" evidence="1">
    <location>
        <begin position="191"/>
        <end position="215"/>
    </location>
</feature>
<organism evidence="2">
    <name type="scientific">Auxenochlorella protothecoides</name>
    <name type="common">Green microalga</name>
    <name type="synonym">Chlorella protothecoides</name>
    <dbReference type="NCBI Taxonomy" id="3075"/>
    <lineage>
        <taxon>Eukaryota</taxon>
        <taxon>Viridiplantae</taxon>
        <taxon>Chlorophyta</taxon>
        <taxon>core chlorophytes</taxon>
        <taxon>Trebouxiophyceae</taxon>
        <taxon>Chlorellales</taxon>
        <taxon>Chlorellaceae</taxon>
        <taxon>Auxenochlorella</taxon>
    </lineage>
</organism>
<feature type="compositionally biased region" description="Basic and acidic residues" evidence="1">
    <location>
        <begin position="126"/>
        <end position="151"/>
    </location>
</feature>
<feature type="compositionally biased region" description="Basic and acidic residues" evidence="1">
    <location>
        <begin position="300"/>
        <end position="322"/>
    </location>
</feature>